<evidence type="ECO:0000313" key="2">
    <source>
        <dbReference type="Proteomes" id="UP000243524"/>
    </source>
</evidence>
<dbReference type="RefSeq" id="WP_101331686.1">
    <property type="nucleotide sequence ID" value="NZ_PJNH01000002.1"/>
</dbReference>
<accession>A0A2I0QUU3</accession>
<organism evidence="1 2">
    <name type="scientific">Halalkalibacillus sediminis</name>
    <dbReference type="NCBI Taxonomy" id="2018042"/>
    <lineage>
        <taxon>Bacteria</taxon>
        <taxon>Bacillati</taxon>
        <taxon>Bacillota</taxon>
        <taxon>Bacilli</taxon>
        <taxon>Bacillales</taxon>
        <taxon>Bacillaceae</taxon>
        <taxon>Halalkalibacillus</taxon>
    </lineage>
</organism>
<keyword evidence="2" id="KW-1185">Reference proteome</keyword>
<sequence length="61" mass="7360">MKDEDNIIPFPKPTVELTVDEYLELEHYRKKIRQAKNVAEMDYNYNKAKNLIQHAQARRNK</sequence>
<comment type="caution">
    <text evidence="1">The sequence shown here is derived from an EMBL/GenBank/DDBJ whole genome shotgun (WGS) entry which is preliminary data.</text>
</comment>
<dbReference type="Proteomes" id="UP000243524">
    <property type="component" value="Unassembled WGS sequence"/>
</dbReference>
<proteinExistence type="predicted"/>
<gene>
    <name evidence="1" type="ORF">CEY16_09175</name>
</gene>
<reference evidence="1 2" key="1">
    <citation type="submission" date="2017-06" db="EMBL/GenBank/DDBJ databases">
        <title>the draft geome sequence of Illustriluteabacillus marina B3227.</title>
        <authorList>
            <person name="He R.-H."/>
            <person name="Du Z.-J."/>
        </authorList>
    </citation>
    <scope>NUCLEOTIDE SEQUENCE [LARGE SCALE GENOMIC DNA]</scope>
    <source>
        <strain evidence="1 2">B3227</strain>
    </source>
</reference>
<name>A0A2I0QUU3_9BACI</name>
<evidence type="ECO:0000313" key="1">
    <source>
        <dbReference type="EMBL" id="PKR78078.1"/>
    </source>
</evidence>
<dbReference type="EMBL" id="PJNH01000002">
    <property type="protein sequence ID" value="PKR78078.1"/>
    <property type="molecule type" value="Genomic_DNA"/>
</dbReference>
<dbReference type="AlphaFoldDB" id="A0A2I0QUU3"/>
<protein>
    <submittedName>
        <fullName evidence="1">Uncharacterized protein</fullName>
    </submittedName>
</protein>